<dbReference type="Gramene" id="CDF39785">
    <property type="protein sequence ID" value="CDF39785"/>
    <property type="gene ID" value="CHC_T00000390001"/>
</dbReference>
<feature type="region of interest" description="Disordered" evidence="1">
    <location>
        <begin position="178"/>
        <end position="251"/>
    </location>
</feature>
<feature type="compositionally biased region" description="Low complexity" evidence="1">
    <location>
        <begin position="47"/>
        <end position="65"/>
    </location>
</feature>
<proteinExistence type="predicted"/>
<dbReference type="GeneID" id="17317795"/>
<evidence type="ECO:0000256" key="1">
    <source>
        <dbReference type="SAM" id="MobiDB-lite"/>
    </source>
</evidence>
<dbReference type="InterPro" id="IPR051272">
    <property type="entry name" value="RIO-type_Ser/Thr_kinase"/>
</dbReference>
<dbReference type="RefSeq" id="XP_005710079.1">
    <property type="nucleotide sequence ID" value="XM_005710022.1"/>
</dbReference>
<evidence type="ECO:0000313" key="3">
    <source>
        <dbReference type="Proteomes" id="UP000012073"/>
    </source>
</evidence>
<feature type="compositionally biased region" description="Basic residues" evidence="1">
    <location>
        <begin position="230"/>
        <end position="251"/>
    </location>
</feature>
<dbReference type="PANTHER" id="PTHR45723">
    <property type="entry name" value="SERINE/THREONINE-PROTEIN KINASE RIO1"/>
    <property type="match status" value="1"/>
</dbReference>
<protein>
    <submittedName>
        <fullName evidence="2">Uncharacterized protein</fullName>
    </submittedName>
</protein>
<dbReference type="KEGG" id="ccp:CHC_T00000390001"/>
<name>R7QQW6_CHOCR</name>
<evidence type="ECO:0000313" key="2">
    <source>
        <dbReference type="EMBL" id="CDF39785.1"/>
    </source>
</evidence>
<accession>R7QQW6</accession>
<feature type="compositionally biased region" description="Polar residues" evidence="1">
    <location>
        <begin position="114"/>
        <end position="127"/>
    </location>
</feature>
<feature type="region of interest" description="Disordered" evidence="1">
    <location>
        <begin position="46"/>
        <end position="69"/>
    </location>
</feature>
<keyword evidence="3" id="KW-1185">Reference proteome</keyword>
<organism evidence="2 3">
    <name type="scientific">Chondrus crispus</name>
    <name type="common">Carrageen Irish moss</name>
    <name type="synonym">Polymorpha crispa</name>
    <dbReference type="NCBI Taxonomy" id="2769"/>
    <lineage>
        <taxon>Eukaryota</taxon>
        <taxon>Rhodophyta</taxon>
        <taxon>Florideophyceae</taxon>
        <taxon>Rhodymeniophycidae</taxon>
        <taxon>Gigartinales</taxon>
        <taxon>Gigartinaceae</taxon>
        <taxon>Chondrus</taxon>
    </lineage>
</organism>
<gene>
    <name evidence="2" type="ORF">CHC_T00000390001</name>
</gene>
<dbReference type="Proteomes" id="UP000012073">
    <property type="component" value="Unassembled WGS sequence"/>
</dbReference>
<sequence length="251" mass="28247">MKSYIPRTLQEVELREKEFRAHTSVDLEENLYAKLTGLTVAQKRVRVGASSSRSRTASDSSVARAGALDAASKNQDMSLAIDGELDHGDVVDLEVPLSEPATVRGLPKKDKSQVRTMSPVTSSSSLRPQEDRPDAERLSKMLEQQSRMDHIGFFAAVDPGSTLVHEAAITETVTGVEESDIFPDNDRSETSSGELWLRPHREEPMDPYEGLSKKEWKKRIKAENREKREKKTPKHVKKRKEVLAKRRRGTK</sequence>
<dbReference type="EMBL" id="HG002073">
    <property type="protein sequence ID" value="CDF39785.1"/>
    <property type="molecule type" value="Genomic_DNA"/>
</dbReference>
<dbReference type="AlphaFoldDB" id="R7QQW6"/>
<feature type="region of interest" description="Disordered" evidence="1">
    <location>
        <begin position="101"/>
        <end position="135"/>
    </location>
</feature>
<reference evidence="3" key="1">
    <citation type="journal article" date="2013" name="Proc. Natl. Acad. Sci. U.S.A.">
        <title>Genome structure and metabolic features in the red seaweed Chondrus crispus shed light on evolution of the Archaeplastida.</title>
        <authorList>
            <person name="Collen J."/>
            <person name="Porcel B."/>
            <person name="Carre W."/>
            <person name="Ball S.G."/>
            <person name="Chaparro C."/>
            <person name="Tonon T."/>
            <person name="Barbeyron T."/>
            <person name="Michel G."/>
            <person name="Noel B."/>
            <person name="Valentin K."/>
            <person name="Elias M."/>
            <person name="Artiguenave F."/>
            <person name="Arun A."/>
            <person name="Aury J.M."/>
            <person name="Barbosa-Neto J.F."/>
            <person name="Bothwell J.H."/>
            <person name="Bouget F.Y."/>
            <person name="Brillet L."/>
            <person name="Cabello-Hurtado F."/>
            <person name="Capella-Gutierrez S."/>
            <person name="Charrier B."/>
            <person name="Cladiere L."/>
            <person name="Cock J.M."/>
            <person name="Coelho S.M."/>
            <person name="Colleoni C."/>
            <person name="Czjzek M."/>
            <person name="Da Silva C."/>
            <person name="Delage L."/>
            <person name="Denoeud F."/>
            <person name="Deschamps P."/>
            <person name="Dittami S.M."/>
            <person name="Gabaldon T."/>
            <person name="Gachon C.M."/>
            <person name="Groisillier A."/>
            <person name="Herve C."/>
            <person name="Jabbari K."/>
            <person name="Katinka M."/>
            <person name="Kloareg B."/>
            <person name="Kowalczyk N."/>
            <person name="Labadie K."/>
            <person name="Leblanc C."/>
            <person name="Lopez P.J."/>
            <person name="McLachlan D.H."/>
            <person name="Meslet-Cladiere L."/>
            <person name="Moustafa A."/>
            <person name="Nehr Z."/>
            <person name="Nyvall Collen P."/>
            <person name="Panaud O."/>
            <person name="Partensky F."/>
            <person name="Poulain J."/>
            <person name="Rensing S.A."/>
            <person name="Rousvoal S."/>
            <person name="Samson G."/>
            <person name="Symeonidi A."/>
            <person name="Weissenbach J."/>
            <person name="Zambounis A."/>
            <person name="Wincker P."/>
            <person name="Boyen C."/>
        </authorList>
    </citation>
    <scope>NUCLEOTIDE SEQUENCE [LARGE SCALE GENOMIC DNA]</scope>
    <source>
        <strain evidence="3">cv. Stackhouse</strain>
    </source>
</reference>